<dbReference type="Proteomes" id="UP000241229">
    <property type="component" value="Unassembled WGS sequence"/>
</dbReference>
<dbReference type="EMBL" id="PXYK01000010">
    <property type="protein sequence ID" value="PSJ60057.1"/>
    <property type="molecule type" value="Genomic_DNA"/>
</dbReference>
<evidence type="ECO:0000313" key="2">
    <source>
        <dbReference type="Proteomes" id="UP000241229"/>
    </source>
</evidence>
<keyword evidence="2" id="KW-1185">Reference proteome</keyword>
<proteinExistence type="predicted"/>
<evidence type="ECO:0000313" key="1">
    <source>
        <dbReference type="EMBL" id="PSJ60057.1"/>
    </source>
</evidence>
<name>A0A2P7SC25_9HYPH</name>
<evidence type="ECO:0008006" key="3">
    <source>
        <dbReference type="Google" id="ProtNLM"/>
    </source>
</evidence>
<accession>A0A2P7SC25</accession>
<dbReference type="RefSeq" id="WP_106772469.1">
    <property type="nucleotide sequence ID" value="NZ_PXYK01000010.1"/>
</dbReference>
<protein>
    <recommendedName>
        <fullName evidence="3">DUF1127 domain-containing protein</fullName>
    </recommendedName>
</protein>
<organism evidence="1 2">
    <name type="scientific">Kumtagia ephedrae</name>
    <dbReference type="NCBI Taxonomy" id="2116701"/>
    <lineage>
        <taxon>Bacteria</taxon>
        <taxon>Pseudomonadati</taxon>
        <taxon>Pseudomonadota</taxon>
        <taxon>Alphaproteobacteria</taxon>
        <taxon>Hyphomicrobiales</taxon>
        <taxon>Phyllobacteriaceae</taxon>
        <taxon>Kumtagia</taxon>
    </lineage>
</organism>
<dbReference type="AlphaFoldDB" id="A0A2P7SC25"/>
<sequence length="81" mass="9159">MGGTPSLHRTAWHDAPVGSADVSCRHDGLAALRGIIAIWDGRIRLRWKLAQMSRDDPRLIDDIGLTRRQVEAEIAKRFWQA</sequence>
<dbReference type="OrthoDB" id="8162839at2"/>
<reference evidence="1 2" key="1">
    <citation type="submission" date="2018-03" db="EMBL/GenBank/DDBJ databases">
        <title>The draft genome of Mesorhizobium sp. 6GN-30.</title>
        <authorList>
            <person name="Liu L."/>
            <person name="Li L."/>
            <person name="Wang T."/>
            <person name="Zhang X."/>
            <person name="Liang L."/>
        </authorList>
    </citation>
    <scope>NUCLEOTIDE SEQUENCE [LARGE SCALE GENOMIC DNA]</scope>
    <source>
        <strain evidence="1 2">6GN30</strain>
    </source>
</reference>
<gene>
    <name evidence="1" type="ORF">C7I84_12225</name>
</gene>
<comment type="caution">
    <text evidence="1">The sequence shown here is derived from an EMBL/GenBank/DDBJ whole genome shotgun (WGS) entry which is preliminary data.</text>
</comment>